<accession>A0A267GZW0</accession>
<name>A0A267GZW0_9PLAT</name>
<keyword evidence="6" id="KW-0239">DNA-directed DNA polymerase</keyword>
<dbReference type="AlphaFoldDB" id="A0A267GZW0"/>
<evidence type="ECO:0000256" key="2">
    <source>
        <dbReference type="ARBA" id="ARBA00012417"/>
    </source>
</evidence>
<dbReference type="InterPro" id="IPR043502">
    <property type="entry name" value="DNA/RNA_pol_sf"/>
</dbReference>
<dbReference type="GO" id="GO:0003677">
    <property type="term" value="F:DNA binding"/>
    <property type="evidence" value="ECO:0007669"/>
    <property type="project" value="UniProtKB-KW"/>
</dbReference>
<evidence type="ECO:0000256" key="3">
    <source>
        <dbReference type="ARBA" id="ARBA00022679"/>
    </source>
</evidence>
<proteinExistence type="inferred from homology"/>
<dbReference type="InterPro" id="IPR044925">
    <property type="entry name" value="His-Me_finger_sf"/>
</dbReference>
<dbReference type="SUPFAM" id="SSF56672">
    <property type="entry name" value="DNA/RNA polymerases"/>
    <property type="match status" value="1"/>
</dbReference>
<dbReference type="PROSITE" id="PS00116">
    <property type="entry name" value="DNA_POLYMERASE_B"/>
    <property type="match status" value="1"/>
</dbReference>
<dbReference type="EMBL" id="NIVC01000084">
    <property type="protein sequence ID" value="PAA91590.1"/>
    <property type="molecule type" value="Genomic_DNA"/>
</dbReference>
<evidence type="ECO:0000313" key="11">
    <source>
        <dbReference type="Proteomes" id="UP000215902"/>
    </source>
</evidence>
<dbReference type="SUPFAM" id="SSF54060">
    <property type="entry name" value="His-Me finger endonucleases"/>
    <property type="match status" value="1"/>
</dbReference>
<dbReference type="GO" id="GO:0000166">
    <property type="term" value="F:nucleotide binding"/>
    <property type="evidence" value="ECO:0007669"/>
    <property type="project" value="InterPro"/>
</dbReference>
<reference evidence="10 11" key="1">
    <citation type="submission" date="2017-06" db="EMBL/GenBank/DDBJ databases">
        <title>A platform for efficient transgenesis in Macrostomum lignano, a flatworm model organism for stem cell research.</title>
        <authorList>
            <person name="Berezikov E."/>
        </authorList>
    </citation>
    <scope>NUCLEOTIDE SEQUENCE [LARGE SCALE GENOMIC DNA]</scope>
    <source>
        <strain evidence="10">DV1</strain>
        <tissue evidence="10">Whole organism</tissue>
    </source>
</reference>
<feature type="domain" description="DNA-directed DNA polymerase family B mitochondria/virus" evidence="9">
    <location>
        <begin position="411"/>
        <end position="655"/>
    </location>
</feature>
<evidence type="ECO:0000256" key="1">
    <source>
        <dbReference type="ARBA" id="ARBA00005755"/>
    </source>
</evidence>
<comment type="similarity">
    <text evidence="1">Belongs to the DNA polymerase type-B family.</text>
</comment>
<dbReference type="Pfam" id="PF03175">
    <property type="entry name" value="DNA_pol_B_2"/>
    <property type="match status" value="1"/>
</dbReference>
<dbReference type="PANTHER" id="PTHR31511:SF12">
    <property type="entry name" value="RHO TERMINATION FACTOR N-TERMINAL DOMAIN-CONTAINING PROTEIN"/>
    <property type="match status" value="1"/>
</dbReference>
<dbReference type="Gene3D" id="3.40.1800.10">
    <property type="entry name" value="His-Me finger endonucleases"/>
    <property type="match status" value="1"/>
</dbReference>
<dbReference type="STRING" id="282301.A0A267GZW0"/>
<dbReference type="InterPro" id="IPR012337">
    <property type="entry name" value="RNaseH-like_sf"/>
</dbReference>
<dbReference type="GO" id="GO:0003887">
    <property type="term" value="F:DNA-directed DNA polymerase activity"/>
    <property type="evidence" value="ECO:0007669"/>
    <property type="project" value="UniProtKB-KW"/>
</dbReference>
<gene>
    <name evidence="10" type="ORF">BOX15_Mlig019950g3</name>
</gene>
<dbReference type="OrthoDB" id="6131469at2759"/>
<evidence type="ECO:0000259" key="9">
    <source>
        <dbReference type="Pfam" id="PF03175"/>
    </source>
</evidence>
<dbReference type="PANTHER" id="PTHR31511">
    <property type="entry name" value="PROTEIN CBG23764"/>
    <property type="match status" value="1"/>
</dbReference>
<dbReference type="InterPro" id="IPR017964">
    <property type="entry name" value="DNA-dir_DNA_pol_B_CS"/>
</dbReference>
<comment type="catalytic activity">
    <reaction evidence="8">
        <text>DNA(n) + a 2'-deoxyribonucleoside 5'-triphosphate = DNA(n+1) + diphosphate</text>
        <dbReference type="Rhea" id="RHEA:22508"/>
        <dbReference type="Rhea" id="RHEA-COMP:17339"/>
        <dbReference type="Rhea" id="RHEA-COMP:17340"/>
        <dbReference type="ChEBI" id="CHEBI:33019"/>
        <dbReference type="ChEBI" id="CHEBI:61560"/>
        <dbReference type="ChEBI" id="CHEBI:173112"/>
        <dbReference type="EC" id="2.7.7.7"/>
    </reaction>
</comment>
<protein>
    <recommendedName>
        <fullName evidence="2">DNA-directed DNA polymerase</fullName>
        <ecNumber evidence="2">2.7.7.7</ecNumber>
    </recommendedName>
</protein>
<keyword evidence="4" id="KW-0548">Nucleotidyltransferase</keyword>
<keyword evidence="11" id="KW-1185">Reference proteome</keyword>
<evidence type="ECO:0000256" key="7">
    <source>
        <dbReference type="ARBA" id="ARBA00023125"/>
    </source>
</evidence>
<dbReference type="GO" id="GO:0006260">
    <property type="term" value="P:DNA replication"/>
    <property type="evidence" value="ECO:0007669"/>
    <property type="project" value="UniProtKB-KW"/>
</dbReference>
<evidence type="ECO:0000256" key="4">
    <source>
        <dbReference type="ARBA" id="ARBA00022695"/>
    </source>
</evidence>
<dbReference type="Pfam" id="PF02945">
    <property type="entry name" value="Endonuclease_7"/>
    <property type="match status" value="1"/>
</dbReference>
<dbReference type="Proteomes" id="UP000215902">
    <property type="component" value="Unassembled WGS sequence"/>
</dbReference>
<evidence type="ECO:0000313" key="10">
    <source>
        <dbReference type="EMBL" id="PAA91590.1"/>
    </source>
</evidence>
<feature type="non-terminal residue" evidence="10">
    <location>
        <position position="1"/>
    </location>
</feature>
<keyword evidence="5" id="KW-0235">DNA replication</keyword>
<dbReference type="InterPro" id="IPR038563">
    <property type="entry name" value="Endonuclease_7_sf"/>
</dbReference>
<comment type="caution">
    <text evidence="10">The sequence shown here is derived from an EMBL/GenBank/DDBJ whole genome shotgun (WGS) entry which is preliminary data.</text>
</comment>
<keyword evidence="3" id="KW-0808">Transferase</keyword>
<organism evidence="10 11">
    <name type="scientific">Macrostomum lignano</name>
    <dbReference type="NCBI Taxonomy" id="282301"/>
    <lineage>
        <taxon>Eukaryota</taxon>
        <taxon>Metazoa</taxon>
        <taxon>Spiralia</taxon>
        <taxon>Lophotrochozoa</taxon>
        <taxon>Platyhelminthes</taxon>
        <taxon>Rhabditophora</taxon>
        <taxon>Macrostomorpha</taxon>
        <taxon>Macrostomida</taxon>
        <taxon>Macrostomidae</taxon>
        <taxon>Macrostomum</taxon>
    </lineage>
</organism>
<dbReference type="EC" id="2.7.7.7" evidence="2"/>
<evidence type="ECO:0000256" key="6">
    <source>
        <dbReference type="ARBA" id="ARBA00022932"/>
    </source>
</evidence>
<dbReference type="SUPFAM" id="SSF53098">
    <property type="entry name" value="Ribonuclease H-like"/>
    <property type="match status" value="1"/>
</dbReference>
<sequence length="1084" mass="124796">GGGRGESGPVRSGPVRSGPIKQRAFKVPLSIGRKAGAVLLLKPHRANQYDCFRYSILASIFHPCVQDAKRKDSYVQWMREFNFGRQANGPARHSSRSYKKFCRRNPRVSLRVFVWDHDTKTSTLFYSHRSKYDGDRYFASCLFVPRYDDFEFGHYLPIRNLNRLLSKRGKQRRYCPECTASFPCSTSWDYILKEHCCEGGNVSSSSASNIEWSSDFVPQIREIRHRPQEVMPKPEDAILKFKSHEAKLPSLYVLYADMECLCAPANNEANVKKTCNSKPLEVHVPICLAYRLITCQGLQLTPKLAAAVGMGDKKPCGVIYSQKDGENCVRLFLRKLQTIASEICLHAQTETFTPLLREYLNIKSNKKLQQTCQLCKRVFDKTEKTVLDHCHLTGLPRGIVCVSCNRKLSLKRYRLIVYFHNLAAYDGKFLVREIYNVFSGNSVQLSVLPETRERFKTFSLKFTLPSNQHKNGFVRFEICFKDTFAYLSTSLATLADRLLPEQLVHTKELLKTYPKLELATLRQKGIYPYSFLDCEEKLDNVTQLPPKENFFNKLTMSHCTEEDYGRACVAWNQFECQNLRDYTTAYLLLDVLLLCDVFENFRQTALREYGLDPTHFLGAPMFSMVACLLRVDEPIKLFTDASMYAEVESSIRGGFSFGTRHVTTANNPSVAEYRSEFDRLDPDFESLRKNAPYGTYLAYLDANSLYSSCMIQPLPVGDFLWLSRDEIGNIPTDSASADYLESPSVKSQLLDWLDKFCNDEQGAMFTVDLYYPRFLHDSTADLPLAIGHELVGEDRLSEQMKLDWFCLQRELNPDRFENATSYGDVKAFSSSTRKLIGSVLHKKKYVVHHRALRLYLELGMRVTRVYRVIRFTERPILRYYIEHNIERRKVAKTEFERDFFKLLNNALFGKFLQRVRDRLNFRMCSEAEKLEKYVSREDFLDVVIYNESLAGVSLAPRRVALDKPIIIGAAILDIAKTLVYDFYYNHVQIHHSLASARVLAGDTDSLMLALVMRKPDETPYDTLFKDLAEEGLLDTSNYSPSHALYSTKHKGRLLAWKDEFKGCIPLELVFLRPKITPSCMPMEL</sequence>
<evidence type="ECO:0000256" key="8">
    <source>
        <dbReference type="ARBA" id="ARBA00049244"/>
    </source>
</evidence>
<keyword evidence="7" id="KW-0238">DNA-binding</keyword>
<dbReference type="InterPro" id="IPR004211">
    <property type="entry name" value="Endonuclease_7"/>
</dbReference>
<dbReference type="InterPro" id="IPR004868">
    <property type="entry name" value="DNA-dir_DNA_pol_B_mt/vir"/>
</dbReference>
<evidence type="ECO:0000256" key="5">
    <source>
        <dbReference type="ARBA" id="ARBA00022705"/>
    </source>
</evidence>